<evidence type="ECO:0000313" key="2">
    <source>
        <dbReference type="Proteomes" id="UP001064048"/>
    </source>
</evidence>
<dbReference type="Proteomes" id="UP001064048">
    <property type="component" value="Chromosome 20"/>
</dbReference>
<protein>
    <submittedName>
        <fullName evidence="1">Uncharacterized protein</fullName>
    </submittedName>
</protein>
<gene>
    <name evidence="1" type="ORF">MSG28_011780</name>
</gene>
<comment type="caution">
    <text evidence="1">The sequence shown here is derived from an EMBL/GenBank/DDBJ whole genome shotgun (WGS) entry which is preliminary data.</text>
</comment>
<accession>A0ACC0KMJ4</accession>
<name>A0ACC0KMJ4_CHOFU</name>
<keyword evidence="2" id="KW-1185">Reference proteome</keyword>
<proteinExistence type="predicted"/>
<organism evidence="1 2">
    <name type="scientific">Choristoneura fumiferana</name>
    <name type="common">Spruce budworm moth</name>
    <name type="synonym">Archips fumiferana</name>
    <dbReference type="NCBI Taxonomy" id="7141"/>
    <lineage>
        <taxon>Eukaryota</taxon>
        <taxon>Metazoa</taxon>
        <taxon>Ecdysozoa</taxon>
        <taxon>Arthropoda</taxon>
        <taxon>Hexapoda</taxon>
        <taxon>Insecta</taxon>
        <taxon>Pterygota</taxon>
        <taxon>Neoptera</taxon>
        <taxon>Endopterygota</taxon>
        <taxon>Lepidoptera</taxon>
        <taxon>Glossata</taxon>
        <taxon>Ditrysia</taxon>
        <taxon>Tortricoidea</taxon>
        <taxon>Tortricidae</taxon>
        <taxon>Tortricinae</taxon>
        <taxon>Choristoneura</taxon>
    </lineage>
</organism>
<reference evidence="1 2" key="1">
    <citation type="journal article" date="2022" name="Genome Biol. Evol.">
        <title>The Spruce Budworm Genome: Reconstructing the Evolutionary History of Antifreeze Proteins.</title>
        <authorList>
            <person name="Beliveau C."/>
            <person name="Gagne P."/>
            <person name="Picq S."/>
            <person name="Vernygora O."/>
            <person name="Keeling C.I."/>
            <person name="Pinkney K."/>
            <person name="Doucet D."/>
            <person name="Wen F."/>
            <person name="Johnston J.S."/>
            <person name="Maaroufi H."/>
            <person name="Boyle B."/>
            <person name="Laroche J."/>
            <person name="Dewar K."/>
            <person name="Juretic N."/>
            <person name="Blackburn G."/>
            <person name="Nisole A."/>
            <person name="Brunet B."/>
            <person name="Brandao M."/>
            <person name="Lumley L."/>
            <person name="Duan J."/>
            <person name="Quan G."/>
            <person name="Lucarotti C.J."/>
            <person name="Roe A.D."/>
            <person name="Sperling F.A.H."/>
            <person name="Levesque R.C."/>
            <person name="Cusson M."/>
        </authorList>
    </citation>
    <scope>NUCLEOTIDE SEQUENCE [LARGE SCALE GENOMIC DNA]</scope>
    <source>
        <strain evidence="1">Glfc:IPQL:Cfum</strain>
    </source>
</reference>
<dbReference type="EMBL" id="CM046120">
    <property type="protein sequence ID" value="KAI8437457.1"/>
    <property type="molecule type" value="Genomic_DNA"/>
</dbReference>
<sequence>MTAGCDVVKSYIYLGSTVTNAGGCEDEIRRRCAVTRSSVEKLTKIWKDRRITRNTKVRIMRCLVFPIFLYGAETWTLRKQDRRKIDALEMWCWRRLLRIPWTAHRTNVSILKELNIQERLSSTVQIRILKFFGHITRNEDSMERLVVQGKVEGKRSRGRSPTRWTDLIKSVTHSNINDCSHSARHRATWRRVATAAVAQESIDQSMTTTTLSRVND</sequence>
<evidence type="ECO:0000313" key="1">
    <source>
        <dbReference type="EMBL" id="KAI8437457.1"/>
    </source>
</evidence>